<dbReference type="KEGG" id="saga:M5M_07220"/>
<dbReference type="NCBIfam" id="TIGR01172">
    <property type="entry name" value="cysE"/>
    <property type="match status" value="1"/>
</dbReference>
<evidence type="ECO:0000256" key="5">
    <source>
        <dbReference type="ARBA" id="ARBA00022605"/>
    </source>
</evidence>
<dbReference type="EC" id="2.3.1.30" evidence="3"/>
<dbReference type="AlphaFoldDB" id="K4KHP4"/>
<dbReference type="eggNOG" id="COG1045">
    <property type="taxonomic scope" value="Bacteria"/>
</dbReference>
<evidence type="ECO:0000259" key="11">
    <source>
        <dbReference type="SMART" id="SM00971"/>
    </source>
</evidence>
<evidence type="ECO:0000256" key="2">
    <source>
        <dbReference type="ARBA" id="ARBA00007274"/>
    </source>
</evidence>
<dbReference type="OrthoDB" id="9801456at2"/>
<feature type="domain" description="Serine acetyltransferase N-terminal" evidence="11">
    <location>
        <begin position="6"/>
        <end position="110"/>
    </location>
</feature>
<dbReference type="GO" id="GO:0005737">
    <property type="term" value="C:cytoplasm"/>
    <property type="evidence" value="ECO:0007669"/>
    <property type="project" value="InterPro"/>
</dbReference>
<dbReference type="InterPro" id="IPR053376">
    <property type="entry name" value="Serine_acetyltransferase"/>
</dbReference>
<name>K4KHP4_SIMAS</name>
<proteinExistence type="inferred from homology"/>
<evidence type="ECO:0000256" key="3">
    <source>
        <dbReference type="ARBA" id="ARBA00013266"/>
    </source>
</evidence>
<dbReference type="CDD" id="cd03354">
    <property type="entry name" value="LbH_SAT"/>
    <property type="match status" value="1"/>
</dbReference>
<dbReference type="FunFam" id="2.160.10.10:FF:000002">
    <property type="entry name" value="Serine acetyltransferase"/>
    <property type="match status" value="1"/>
</dbReference>
<evidence type="ECO:0000256" key="8">
    <source>
        <dbReference type="ARBA" id="ARBA00023315"/>
    </source>
</evidence>
<dbReference type="Proteomes" id="UP000000466">
    <property type="component" value="Chromosome"/>
</dbReference>
<dbReference type="InterPro" id="IPR011004">
    <property type="entry name" value="Trimer_LpxA-like_sf"/>
</dbReference>
<dbReference type="NCBIfam" id="NF041874">
    <property type="entry name" value="EPS_EpsC"/>
    <property type="match status" value="1"/>
</dbReference>
<comment type="similarity">
    <text evidence="2">Belongs to the transferase hexapeptide repeat family.</text>
</comment>
<dbReference type="InterPro" id="IPR001451">
    <property type="entry name" value="Hexapep"/>
</dbReference>
<dbReference type="GO" id="GO:0009001">
    <property type="term" value="F:serine O-acetyltransferase activity"/>
    <property type="evidence" value="ECO:0007669"/>
    <property type="project" value="UniProtKB-EC"/>
</dbReference>
<dbReference type="Pfam" id="PF00132">
    <property type="entry name" value="Hexapep"/>
    <property type="match status" value="1"/>
</dbReference>
<dbReference type="STRING" id="1117647.M5M_07220"/>
<dbReference type="SUPFAM" id="SSF51161">
    <property type="entry name" value="Trimeric LpxA-like enzymes"/>
    <property type="match status" value="1"/>
</dbReference>
<keyword evidence="7" id="KW-0198">Cysteine biosynthesis</keyword>
<keyword evidence="8" id="KW-0012">Acyltransferase</keyword>
<organism evidence="12 13">
    <name type="scientific">Simiduia agarivorans (strain DSM 21679 / JCM 13881 / BCRC 17597 / SA1)</name>
    <dbReference type="NCBI Taxonomy" id="1117647"/>
    <lineage>
        <taxon>Bacteria</taxon>
        <taxon>Pseudomonadati</taxon>
        <taxon>Pseudomonadota</taxon>
        <taxon>Gammaproteobacteria</taxon>
        <taxon>Cellvibrionales</taxon>
        <taxon>Cellvibrionaceae</taxon>
        <taxon>Simiduia</taxon>
    </lineage>
</organism>
<keyword evidence="13" id="KW-1185">Reference proteome</keyword>
<dbReference type="Pfam" id="PF06426">
    <property type="entry name" value="SATase_N"/>
    <property type="match status" value="1"/>
</dbReference>
<dbReference type="InterPro" id="IPR045304">
    <property type="entry name" value="LbH_SAT"/>
</dbReference>
<comment type="catalytic activity">
    <reaction evidence="9">
        <text>L-serine + acetyl-CoA = O-acetyl-L-serine + CoA</text>
        <dbReference type="Rhea" id="RHEA:24560"/>
        <dbReference type="ChEBI" id="CHEBI:33384"/>
        <dbReference type="ChEBI" id="CHEBI:57287"/>
        <dbReference type="ChEBI" id="CHEBI:57288"/>
        <dbReference type="ChEBI" id="CHEBI:58340"/>
        <dbReference type="EC" id="2.3.1.30"/>
    </reaction>
</comment>
<dbReference type="UniPathway" id="UPA00136">
    <property type="reaction ID" value="UER00199"/>
</dbReference>
<evidence type="ECO:0000256" key="4">
    <source>
        <dbReference type="ARBA" id="ARBA00018522"/>
    </source>
</evidence>
<dbReference type="InterPro" id="IPR005881">
    <property type="entry name" value="Ser_O-AcTrfase"/>
</dbReference>
<dbReference type="SMART" id="SM00971">
    <property type="entry name" value="SATase_N"/>
    <property type="match status" value="1"/>
</dbReference>
<evidence type="ECO:0000256" key="10">
    <source>
        <dbReference type="SAM" id="MobiDB-lite"/>
    </source>
</evidence>
<feature type="compositionally biased region" description="Basic and acidic residues" evidence="10">
    <location>
        <begin position="252"/>
        <end position="262"/>
    </location>
</feature>
<feature type="region of interest" description="Disordered" evidence="10">
    <location>
        <begin position="235"/>
        <end position="262"/>
    </location>
</feature>
<dbReference type="InterPro" id="IPR010493">
    <property type="entry name" value="Ser_AcTrfase_N"/>
</dbReference>
<evidence type="ECO:0000256" key="1">
    <source>
        <dbReference type="ARBA" id="ARBA00004876"/>
    </source>
</evidence>
<reference evidence="12 13" key="1">
    <citation type="journal article" date="2013" name="Genome Announc.">
        <title>Complete genome sequence of Simiduia agarivorans SA1(T), a marine bacterium able to degrade a variety of polysaccharides.</title>
        <authorList>
            <person name="Lin S.Y."/>
            <person name="Shieh W.Y."/>
            <person name="Chen J.S."/>
            <person name="Tang S.L."/>
        </authorList>
    </citation>
    <scope>NUCLEOTIDE SEQUENCE [LARGE SCALE GENOMIC DNA]</scope>
    <source>
        <strain evidence="13">DSM 21679 / JCM 13881 / BCRC 17597 / SA1</strain>
    </source>
</reference>
<gene>
    <name evidence="12" type="ordered locus">M5M_07220</name>
</gene>
<evidence type="ECO:0000256" key="9">
    <source>
        <dbReference type="ARBA" id="ARBA00049486"/>
    </source>
</evidence>
<evidence type="ECO:0000313" key="13">
    <source>
        <dbReference type="Proteomes" id="UP000000466"/>
    </source>
</evidence>
<dbReference type="GO" id="GO:0006535">
    <property type="term" value="P:cysteine biosynthetic process from serine"/>
    <property type="evidence" value="ECO:0007669"/>
    <property type="project" value="InterPro"/>
</dbReference>
<keyword evidence="5" id="KW-0028">Amino-acid biosynthesis</keyword>
<sequence length="262" mass="27753">MDNSAVWAKMQEEARVFCRAEPALASFYHASVLAHPALSGALSYTLAEKLHSADLPSLLLRQLFTEAYEASPALVDACVRDVLACIERDPACHHYTMPLLFFKGFQALQCYRAAHWLWQQGRKAMALFFQNQIAQTFDVDIHPAARLGAGILMDHATGIVIGETAVVGDDVSMLHGVTLGGSGYSKGDRHPKIGPGVLISAQAKLLGNITVGEGAKIAGGSVVLASVPAHTTVAGVPAKPVGRPASPAPAREMNHHTGDESA</sequence>
<evidence type="ECO:0000256" key="7">
    <source>
        <dbReference type="ARBA" id="ARBA00023192"/>
    </source>
</evidence>
<dbReference type="PANTHER" id="PTHR42811">
    <property type="entry name" value="SERINE ACETYLTRANSFERASE"/>
    <property type="match status" value="1"/>
</dbReference>
<accession>K4KHP4</accession>
<dbReference type="Gene3D" id="2.160.10.10">
    <property type="entry name" value="Hexapeptide repeat proteins"/>
    <property type="match status" value="1"/>
</dbReference>
<dbReference type="HOGENOM" id="CLU_051638_0_1_6"/>
<comment type="pathway">
    <text evidence="1">Amino-acid biosynthesis; L-cysteine biosynthesis; L-cysteine from L-serine: step 1/2.</text>
</comment>
<keyword evidence="6" id="KW-0808">Transferase</keyword>
<protein>
    <recommendedName>
        <fullName evidence="4">Serine acetyltransferase</fullName>
        <ecNumber evidence="3">2.3.1.30</ecNumber>
    </recommendedName>
</protein>
<dbReference type="EMBL" id="CP003746">
    <property type="protein sequence ID" value="AFU98639.1"/>
    <property type="molecule type" value="Genomic_DNA"/>
</dbReference>
<dbReference type="Gene3D" id="1.10.3130.10">
    <property type="entry name" value="serine acetyltransferase, domain 1"/>
    <property type="match status" value="1"/>
</dbReference>
<dbReference type="InterPro" id="IPR042122">
    <property type="entry name" value="Ser_AcTrfase_N_sf"/>
</dbReference>
<dbReference type="RefSeq" id="WP_015046812.1">
    <property type="nucleotide sequence ID" value="NC_018868.3"/>
</dbReference>
<evidence type="ECO:0000256" key="6">
    <source>
        <dbReference type="ARBA" id="ARBA00022679"/>
    </source>
</evidence>
<evidence type="ECO:0000313" key="12">
    <source>
        <dbReference type="EMBL" id="AFU98639.1"/>
    </source>
</evidence>